<dbReference type="Proteomes" id="UP000683925">
    <property type="component" value="Unassembled WGS sequence"/>
</dbReference>
<name>A0A8S1UIX8_PAROT</name>
<keyword evidence="1" id="KW-0853">WD repeat</keyword>
<organism evidence="2 3">
    <name type="scientific">Paramecium octaurelia</name>
    <dbReference type="NCBI Taxonomy" id="43137"/>
    <lineage>
        <taxon>Eukaryota</taxon>
        <taxon>Sar</taxon>
        <taxon>Alveolata</taxon>
        <taxon>Ciliophora</taxon>
        <taxon>Intramacronucleata</taxon>
        <taxon>Oligohymenophorea</taxon>
        <taxon>Peniculida</taxon>
        <taxon>Parameciidae</taxon>
        <taxon>Paramecium</taxon>
    </lineage>
</organism>
<protein>
    <submittedName>
        <fullName evidence="2">Uncharacterized protein</fullName>
    </submittedName>
</protein>
<dbReference type="PROSITE" id="PS50082">
    <property type="entry name" value="WD_REPEATS_2"/>
    <property type="match status" value="1"/>
</dbReference>
<dbReference type="AlphaFoldDB" id="A0A8S1UIX8"/>
<gene>
    <name evidence="2" type="ORF">POCTA_138.1.T0450221</name>
</gene>
<accession>A0A8S1UIX8</accession>
<evidence type="ECO:0000313" key="2">
    <source>
        <dbReference type="EMBL" id="CAD8164770.1"/>
    </source>
</evidence>
<comment type="caution">
    <text evidence="2">The sequence shown here is derived from an EMBL/GenBank/DDBJ whole genome shotgun (WGS) entry which is preliminary data.</text>
</comment>
<feature type="repeat" description="WD" evidence="1">
    <location>
        <begin position="100"/>
        <end position="141"/>
    </location>
</feature>
<sequence>MKVNFELNPNNCVTFYERQQQKNLTDYCISEDQANIFAIYYPRIIIGWRTKDLVKFYNKISVLNELSIISTKNNYICVASYKSSTVVVMNTQQEKEVISLRHKNSKIKYITFSQDSQYLFTINSERTLAIWDFKSEELLTSINLEQDFRYFLINQLSLETIIRLFTRGQRISKRLNQDQKKDQQKQSSQICICDHLFMEIEKNASINLISQHTQKIIRKKRDLMGLSSVNFINNNKLFYIIFENGNILVFQTSTMRIMGTVTNIYNYSDIIVNGFKNKIAILGNSLFGLKLWIIQ</sequence>
<dbReference type="InterPro" id="IPR001680">
    <property type="entry name" value="WD40_rpt"/>
</dbReference>
<dbReference type="OrthoDB" id="308616at2759"/>
<proteinExistence type="predicted"/>
<evidence type="ECO:0000313" key="3">
    <source>
        <dbReference type="Proteomes" id="UP000683925"/>
    </source>
</evidence>
<reference evidence="2" key="1">
    <citation type="submission" date="2021-01" db="EMBL/GenBank/DDBJ databases">
        <authorList>
            <consortium name="Genoscope - CEA"/>
            <person name="William W."/>
        </authorList>
    </citation>
    <scope>NUCLEOTIDE SEQUENCE</scope>
</reference>
<evidence type="ECO:0000256" key="1">
    <source>
        <dbReference type="PROSITE-ProRule" id="PRU00221"/>
    </source>
</evidence>
<keyword evidence="3" id="KW-1185">Reference proteome</keyword>
<dbReference type="OMA" id="NNYICVA"/>
<dbReference type="EMBL" id="CAJJDP010000045">
    <property type="protein sequence ID" value="CAD8164770.1"/>
    <property type="molecule type" value="Genomic_DNA"/>
</dbReference>